<dbReference type="Proteomes" id="UP001497527">
    <property type="component" value="Unassembled WGS sequence"/>
</dbReference>
<sequence length="139" mass="16539">MCDFNNGFILCQCNDSKAIVHNKKSKRNRNKKKNQQIEYTWTLFKFLGMSKEREMGRYLFPVSNIGNGLTSDFVLNELNNRNCFDFEYVPNQGDNLIIGKADSFNRIEFIFRNGKWEEDHYSPFDHEYKKFNNGKIIRT</sequence>
<evidence type="ECO:0000313" key="2">
    <source>
        <dbReference type="Proteomes" id="UP001497527"/>
    </source>
</evidence>
<evidence type="ECO:0000313" key="1">
    <source>
        <dbReference type="EMBL" id="CAL2103656.1"/>
    </source>
</evidence>
<reference evidence="1 2" key="1">
    <citation type="submission" date="2024-05" db="EMBL/GenBank/DDBJ databases">
        <authorList>
            <person name="Duchaud E."/>
        </authorList>
    </citation>
    <scope>NUCLEOTIDE SEQUENCE [LARGE SCALE GENOMIC DNA]</scope>
    <source>
        <strain evidence="1">Ena-SAMPLE-TAB-13-05-2024-13:56:06:370-140308</strain>
    </source>
</reference>
<gene>
    <name evidence="1" type="ORF">T190423A01A_40249</name>
</gene>
<name>A0ABM9PDF7_9FLAO</name>
<proteinExistence type="predicted"/>
<protein>
    <submittedName>
        <fullName evidence="1">Uncharacterized protein</fullName>
    </submittedName>
</protein>
<comment type="caution">
    <text evidence="1">The sequence shown here is derived from an EMBL/GenBank/DDBJ whole genome shotgun (WGS) entry which is preliminary data.</text>
</comment>
<keyword evidence="2" id="KW-1185">Reference proteome</keyword>
<organism evidence="1 2">
    <name type="scientific">Tenacibaculum polynesiense</name>
    <dbReference type="NCBI Taxonomy" id="3137857"/>
    <lineage>
        <taxon>Bacteria</taxon>
        <taxon>Pseudomonadati</taxon>
        <taxon>Bacteroidota</taxon>
        <taxon>Flavobacteriia</taxon>
        <taxon>Flavobacteriales</taxon>
        <taxon>Flavobacteriaceae</taxon>
        <taxon>Tenacibaculum</taxon>
    </lineage>
</organism>
<accession>A0ABM9PDF7</accession>
<dbReference type="RefSeq" id="WP_348717850.1">
    <property type="nucleotide sequence ID" value="NZ_CAXJIO010000013.1"/>
</dbReference>
<dbReference type="EMBL" id="CAXJIO010000013">
    <property type="protein sequence ID" value="CAL2103656.1"/>
    <property type="molecule type" value="Genomic_DNA"/>
</dbReference>